<dbReference type="InterPro" id="IPR008816">
    <property type="entry name" value="Gly_zipper_2TM_dom"/>
</dbReference>
<feature type="domain" description="Glycine zipper 2TM" evidence="4">
    <location>
        <begin position="79"/>
        <end position="119"/>
    </location>
</feature>
<reference evidence="5 6" key="1">
    <citation type="submission" date="2021-08" db="EMBL/GenBank/DDBJ databases">
        <title>complete genome sequencing of Deefgea sp. D25.</title>
        <authorList>
            <person name="Bae J.-W."/>
            <person name="Gim D.-H."/>
        </authorList>
    </citation>
    <scope>NUCLEOTIDE SEQUENCE [LARGE SCALE GENOMIC DNA]</scope>
    <source>
        <strain evidence="5 6">D25</strain>
    </source>
</reference>
<organism evidence="5 6">
    <name type="scientific">Deefgea tanakiae</name>
    <dbReference type="NCBI Taxonomy" id="2865840"/>
    <lineage>
        <taxon>Bacteria</taxon>
        <taxon>Pseudomonadati</taxon>
        <taxon>Pseudomonadota</taxon>
        <taxon>Betaproteobacteria</taxon>
        <taxon>Neisseriales</taxon>
        <taxon>Chitinibacteraceae</taxon>
        <taxon>Deefgea</taxon>
    </lineage>
</organism>
<dbReference type="PANTHER" id="PTHR35603">
    <property type="match status" value="1"/>
</dbReference>
<dbReference type="Pfam" id="PF05433">
    <property type="entry name" value="Rick_17kDa_Anti"/>
    <property type="match status" value="1"/>
</dbReference>
<dbReference type="Proteomes" id="UP000825679">
    <property type="component" value="Chromosome"/>
</dbReference>
<feature type="chain" id="PRO_5047388670" evidence="3">
    <location>
        <begin position="21"/>
        <end position="188"/>
    </location>
</feature>
<evidence type="ECO:0000313" key="5">
    <source>
        <dbReference type="EMBL" id="QZA76921.1"/>
    </source>
</evidence>
<gene>
    <name evidence="5" type="ORF">K4H28_11420</name>
</gene>
<keyword evidence="3" id="KW-0732">Signal</keyword>
<evidence type="ECO:0000313" key="6">
    <source>
        <dbReference type="Proteomes" id="UP000825679"/>
    </source>
</evidence>
<comment type="subcellular location">
    <subcellularLocation>
        <location evidence="1">Membrane</location>
    </subcellularLocation>
</comment>
<name>A0ABX8Z2W4_9NEIS</name>
<protein>
    <submittedName>
        <fullName evidence="5">Glycine zipper 2TM domain-containing protein</fullName>
    </submittedName>
</protein>
<evidence type="ECO:0000256" key="3">
    <source>
        <dbReference type="SAM" id="SignalP"/>
    </source>
</evidence>
<dbReference type="PANTHER" id="PTHR35603:SF2">
    <property type="entry name" value="OUTER MEMBRANE LIPOPROTEIN"/>
    <property type="match status" value="1"/>
</dbReference>
<evidence type="ECO:0000256" key="1">
    <source>
        <dbReference type="ARBA" id="ARBA00004370"/>
    </source>
</evidence>
<evidence type="ECO:0000259" key="4">
    <source>
        <dbReference type="Pfam" id="PF05433"/>
    </source>
</evidence>
<dbReference type="InterPro" id="IPR051407">
    <property type="entry name" value="Bact_OM_lipoprot/Surf_antigen"/>
</dbReference>
<dbReference type="RefSeq" id="WP_221005320.1">
    <property type="nucleotide sequence ID" value="NZ_CP081150.1"/>
</dbReference>
<sequence>MRTWAILGLVVSLLAGTVQAGREWDDDRERYQKPKWKQKDYAVIRSVQPRYEQISQPRQECRSEWVTETVAQPAGPHYGGTIIGGAAGGAIGTQVGKGRGRDVAIVAGTLIGAMIGNHVADPTRGTASAQTVNREVQRCRQVNDYQQQVRDYQVDYEYRSQVYSTTMQRYPGEPGSRLPVRVLVELDD</sequence>
<dbReference type="EMBL" id="CP081150">
    <property type="protein sequence ID" value="QZA76921.1"/>
    <property type="molecule type" value="Genomic_DNA"/>
</dbReference>
<accession>A0ABX8Z2W4</accession>
<evidence type="ECO:0000256" key="2">
    <source>
        <dbReference type="ARBA" id="ARBA00023136"/>
    </source>
</evidence>
<feature type="signal peptide" evidence="3">
    <location>
        <begin position="1"/>
        <end position="20"/>
    </location>
</feature>
<keyword evidence="2" id="KW-0472">Membrane</keyword>
<proteinExistence type="predicted"/>
<keyword evidence="6" id="KW-1185">Reference proteome</keyword>